<dbReference type="Proteomes" id="UP001501295">
    <property type="component" value="Unassembled WGS sequence"/>
</dbReference>
<accession>A0ABP8VKD1</accession>
<proteinExistence type="predicted"/>
<dbReference type="SMART" id="SM00530">
    <property type="entry name" value="HTH_XRE"/>
    <property type="match status" value="1"/>
</dbReference>
<comment type="caution">
    <text evidence="3">The sequence shown here is derived from an EMBL/GenBank/DDBJ whole genome shotgun (WGS) entry which is preliminary data.</text>
</comment>
<dbReference type="SUPFAM" id="SSF47413">
    <property type="entry name" value="lambda repressor-like DNA-binding domains"/>
    <property type="match status" value="1"/>
</dbReference>
<protein>
    <recommendedName>
        <fullName evidence="2">HTH cro/C1-type domain-containing protein</fullName>
    </recommendedName>
</protein>
<dbReference type="Gene3D" id="1.10.260.40">
    <property type="entry name" value="lambda repressor-like DNA-binding domains"/>
    <property type="match status" value="1"/>
</dbReference>
<feature type="region of interest" description="Disordered" evidence="1">
    <location>
        <begin position="1"/>
        <end position="24"/>
    </location>
</feature>
<evidence type="ECO:0000313" key="3">
    <source>
        <dbReference type="EMBL" id="GAA4666202.1"/>
    </source>
</evidence>
<sequence>MTFGSVSFGTERAAGSGDSTDDWEARLGEQVRTLRLDAGLDQVSCASLADVGLSSLKNLENGRGTSLRTLVKVLRALNAVDWLETLAPSPTISPLDVLRRAPATPRRRVYRPRAES</sequence>
<organism evidence="3 4">
    <name type="scientific">Frondihabitans cladoniiphilus</name>
    <dbReference type="NCBI Taxonomy" id="715785"/>
    <lineage>
        <taxon>Bacteria</taxon>
        <taxon>Bacillati</taxon>
        <taxon>Actinomycetota</taxon>
        <taxon>Actinomycetes</taxon>
        <taxon>Micrococcales</taxon>
        <taxon>Microbacteriaceae</taxon>
        <taxon>Frondihabitans</taxon>
    </lineage>
</organism>
<feature type="domain" description="HTH cro/C1-type" evidence="2">
    <location>
        <begin position="31"/>
        <end position="83"/>
    </location>
</feature>
<name>A0ABP8VKD1_9MICO</name>
<dbReference type="RefSeq" id="WP_345372798.1">
    <property type="nucleotide sequence ID" value="NZ_BAABLM010000001.1"/>
</dbReference>
<evidence type="ECO:0000259" key="2">
    <source>
        <dbReference type="PROSITE" id="PS50943"/>
    </source>
</evidence>
<dbReference type="PROSITE" id="PS50943">
    <property type="entry name" value="HTH_CROC1"/>
    <property type="match status" value="1"/>
</dbReference>
<dbReference type="EMBL" id="BAABLM010000001">
    <property type="protein sequence ID" value="GAA4666202.1"/>
    <property type="molecule type" value="Genomic_DNA"/>
</dbReference>
<dbReference type="Pfam" id="PF13560">
    <property type="entry name" value="HTH_31"/>
    <property type="match status" value="1"/>
</dbReference>
<reference evidence="4" key="1">
    <citation type="journal article" date="2019" name="Int. J. Syst. Evol. Microbiol.">
        <title>The Global Catalogue of Microorganisms (GCM) 10K type strain sequencing project: providing services to taxonomists for standard genome sequencing and annotation.</title>
        <authorList>
            <consortium name="The Broad Institute Genomics Platform"/>
            <consortium name="The Broad Institute Genome Sequencing Center for Infectious Disease"/>
            <person name="Wu L."/>
            <person name="Ma J."/>
        </authorList>
    </citation>
    <scope>NUCLEOTIDE SEQUENCE [LARGE SCALE GENOMIC DNA]</scope>
    <source>
        <strain evidence="4">JCM 18956</strain>
    </source>
</reference>
<keyword evidence="4" id="KW-1185">Reference proteome</keyword>
<dbReference type="InterPro" id="IPR001387">
    <property type="entry name" value="Cro/C1-type_HTH"/>
</dbReference>
<evidence type="ECO:0000256" key="1">
    <source>
        <dbReference type="SAM" id="MobiDB-lite"/>
    </source>
</evidence>
<evidence type="ECO:0000313" key="4">
    <source>
        <dbReference type="Proteomes" id="UP001501295"/>
    </source>
</evidence>
<dbReference type="InterPro" id="IPR010982">
    <property type="entry name" value="Lambda_DNA-bd_dom_sf"/>
</dbReference>
<gene>
    <name evidence="3" type="ORF">GCM10025780_04770</name>
</gene>